<accession>A0ABS2TYQ6</accession>
<evidence type="ECO:0000256" key="3">
    <source>
        <dbReference type="ARBA" id="ARBA00023163"/>
    </source>
</evidence>
<keyword evidence="1" id="KW-0805">Transcription regulation</keyword>
<dbReference type="InterPro" id="IPR036390">
    <property type="entry name" value="WH_DNA-bd_sf"/>
</dbReference>
<dbReference type="PANTHER" id="PTHR44846">
    <property type="entry name" value="MANNOSYL-D-GLYCERATE TRANSPORT/METABOLISM SYSTEM REPRESSOR MNGR-RELATED"/>
    <property type="match status" value="1"/>
</dbReference>
<gene>
    <name evidence="5" type="ORF">ITX44_28720</name>
</gene>
<reference evidence="5 6" key="1">
    <citation type="submission" date="2021-01" db="EMBL/GenBank/DDBJ databases">
        <title>Streptomyces acididurans sp. nov., isolated from a peat swamp forest soil.</title>
        <authorList>
            <person name="Chantavorakit T."/>
            <person name="Duangmal K."/>
        </authorList>
    </citation>
    <scope>NUCLEOTIDE SEQUENCE [LARGE SCALE GENOMIC DNA]</scope>
    <source>
        <strain evidence="5 6">KK5PA1</strain>
    </source>
</reference>
<protein>
    <submittedName>
        <fullName evidence="5">GntR family transcriptional regulator</fullName>
    </submittedName>
</protein>
<dbReference type="InterPro" id="IPR036388">
    <property type="entry name" value="WH-like_DNA-bd_sf"/>
</dbReference>
<dbReference type="SUPFAM" id="SSF46785">
    <property type="entry name" value="Winged helix' DNA-binding domain"/>
    <property type="match status" value="1"/>
</dbReference>
<evidence type="ECO:0000313" key="6">
    <source>
        <dbReference type="Proteomes" id="UP000749040"/>
    </source>
</evidence>
<proteinExistence type="predicted"/>
<evidence type="ECO:0000313" key="5">
    <source>
        <dbReference type="EMBL" id="MBM9508469.1"/>
    </source>
</evidence>
<dbReference type="PRINTS" id="PR00035">
    <property type="entry name" value="HTHGNTR"/>
</dbReference>
<evidence type="ECO:0000259" key="4">
    <source>
        <dbReference type="PROSITE" id="PS50949"/>
    </source>
</evidence>
<comment type="caution">
    <text evidence="5">The sequence shown here is derived from an EMBL/GenBank/DDBJ whole genome shotgun (WGS) entry which is preliminary data.</text>
</comment>
<name>A0ABS2TYQ6_9ACTN</name>
<dbReference type="CDD" id="cd07377">
    <property type="entry name" value="WHTH_GntR"/>
    <property type="match status" value="1"/>
</dbReference>
<dbReference type="InterPro" id="IPR000524">
    <property type="entry name" value="Tscrpt_reg_HTH_GntR"/>
</dbReference>
<keyword evidence="3" id="KW-0804">Transcription</keyword>
<keyword evidence="2" id="KW-0238">DNA-binding</keyword>
<dbReference type="Proteomes" id="UP000749040">
    <property type="component" value="Unassembled WGS sequence"/>
</dbReference>
<feature type="domain" description="HTH gntR-type" evidence="4">
    <location>
        <begin position="9"/>
        <end position="77"/>
    </location>
</feature>
<dbReference type="Pfam" id="PF00392">
    <property type="entry name" value="GntR"/>
    <property type="match status" value="1"/>
</dbReference>
<dbReference type="Gene3D" id="1.10.10.10">
    <property type="entry name" value="Winged helix-like DNA-binding domain superfamily/Winged helix DNA-binding domain"/>
    <property type="match status" value="1"/>
</dbReference>
<dbReference type="PANTHER" id="PTHR44846:SF1">
    <property type="entry name" value="MANNOSYL-D-GLYCERATE TRANSPORT_METABOLISM SYSTEM REPRESSOR MNGR-RELATED"/>
    <property type="match status" value="1"/>
</dbReference>
<evidence type="ECO:0000256" key="1">
    <source>
        <dbReference type="ARBA" id="ARBA00023015"/>
    </source>
</evidence>
<dbReference type="InterPro" id="IPR050679">
    <property type="entry name" value="Bact_HTH_transcr_reg"/>
</dbReference>
<dbReference type="PROSITE" id="PS50949">
    <property type="entry name" value="HTH_GNTR"/>
    <property type="match status" value="1"/>
</dbReference>
<sequence>MSTDDLGGVAPYKKIAQVLRDEINRGALPAGAQMPTQTALARRFAVTRGTIQRALDDLRHEGWIDSQQGRGTYVTDRSRATMNAAGRSLSAHIEAAFQVRHVTLDVHSLTSETLHAALQGPVRRIRARELRPESITVRLLLPSPQAPLALPRLIADPADERPLLRVRMLTRSTALLMETMIKGLRELRLVPEVNLEVRGLSITPVSKLYIVNGTEVLYGLYRVIERPVDINGEDLDIYDGLGLGAPLFHYSARPESGDEQGREFVAEAQRWFDSYWSTIAEPFPLTL</sequence>
<dbReference type="SMART" id="SM00345">
    <property type="entry name" value="HTH_GNTR"/>
    <property type="match status" value="1"/>
</dbReference>
<keyword evidence="6" id="KW-1185">Reference proteome</keyword>
<dbReference type="EMBL" id="JADKYB010000018">
    <property type="protein sequence ID" value="MBM9508469.1"/>
    <property type="molecule type" value="Genomic_DNA"/>
</dbReference>
<organism evidence="5 6">
    <name type="scientific">Actinacidiphila acididurans</name>
    <dbReference type="NCBI Taxonomy" id="2784346"/>
    <lineage>
        <taxon>Bacteria</taxon>
        <taxon>Bacillati</taxon>
        <taxon>Actinomycetota</taxon>
        <taxon>Actinomycetes</taxon>
        <taxon>Kitasatosporales</taxon>
        <taxon>Streptomycetaceae</taxon>
        <taxon>Actinacidiphila</taxon>
    </lineage>
</organism>
<evidence type="ECO:0000256" key="2">
    <source>
        <dbReference type="ARBA" id="ARBA00023125"/>
    </source>
</evidence>